<evidence type="ECO:0000313" key="2">
    <source>
        <dbReference type="Proteomes" id="UP000001877"/>
    </source>
</evidence>
<dbReference type="STRING" id="358681.BBR47_13540"/>
<accession>C0Z7T8</accession>
<dbReference type="Proteomes" id="UP000001877">
    <property type="component" value="Chromosome"/>
</dbReference>
<gene>
    <name evidence="1" type="ordered locus">BBR47_13540</name>
</gene>
<dbReference type="KEGG" id="bbe:BBR47_13540"/>
<organism evidence="1 2">
    <name type="scientific">Brevibacillus brevis (strain 47 / JCM 6285 / NBRC 100599)</name>
    <dbReference type="NCBI Taxonomy" id="358681"/>
    <lineage>
        <taxon>Bacteria</taxon>
        <taxon>Bacillati</taxon>
        <taxon>Bacillota</taxon>
        <taxon>Bacilli</taxon>
        <taxon>Bacillales</taxon>
        <taxon>Paenibacillaceae</taxon>
        <taxon>Brevibacillus</taxon>
    </lineage>
</organism>
<evidence type="ECO:0000313" key="1">
    <source>
        <dbReference type="EMBL" id="BAH42331.1"/>
    </source>
</evidence>
<keyword evidence="2" id="KW-1185">Reference proteome</keyword>
<dbReference type="AlphaFoldDB" id="C0Z7T8"/>
<dbReference type="HOGENOM" id="CLU_3340992_0_0_9"/>
<protein>
    <submittedName>
        <fullName evidence="1">Uncharacterized protein</fullName>
    </submittedName>
</protein>
<sequence>MGQKTVPVAGLPSKKRRTMEANPSQYYIFMTNLKKTQ</sequence>
<proteinExistence type="predicted"/>
<dbReference type="EMBL" id="AP008955">
    <property type="protein sequence ID" value="BAH42331.1"/>
    <property type="molecule type" value="Genomic_DNA"/>
</dbReference>
<reference evidence="1 2" key="1">
    <citation type="submission" date="2005-03" db="EMBL/GenBank/DDBJ databases">
        <title>Brevibacillus brevis strain 47, complete genome.</title>
        <authorList>
            <person name="Hosoyama A."/>
            <person name="Yamada R."/>
            <person name="Hongo Y."/>
            <person name="Terui Y."/>
            <person name="Ankai A."/>
            <person name="Masuyama W."/>
            <person name="Sekiguchi M."/>
            <person name="Takeda T."/>
            <person name="Asano K."/>
            <person name="Ohji S."/>
            <person name="Ichikawa N."/>
            <person name="Narita S."/>
            <person name="Aoki N."/>
            <person name="Miura H."/>
            <person name="Matsushita S."/>
            <person name="Sekigawa T."/>
            <person name="Yamagata H."/>
            <person name="Yoshikawa H."/>
            <person name="Udaka S."/>
            <person name="Tanikawa S."/>
            <person name="Fujita N."/>
        </authorList>
    </citation>
    <scope>NUCLEOTIDE SEQUENCE [LARGE SCALE GENOMIC DNA]</scope>
    <source>
        <strain evidence="2">47 / JCM 6285 / NBRC 100599</strain>
    </source>
</reference>
<name>C0Z7T8_BREBN</name>